<reference evidence="3 4" key="1">
    <citation type="submission" date="2020-03" db="EMBL/GenBank/DDBJ databases">
        <authorList>
            <person name="Picone N."/>
        </authorList>
    </citation>
    <scope>NUCLEOTIDE SEQUENCE [LARGE SCALE GENOMIC DNA]</scope>
    <source>
        <strain evidence="3">NSCAC1</strain>
    </source>
</reference>
<keyword evidence="1" id="KW-0732">Signal</keyword>
<organism evidence="3 4">
    <name type="scientific">Candidatus Nitrosacidococcus tergens</name>
    <dbReference type="NCBI Taxonomy" id="553981"/>
    <lineage>
        <taxon>Bacteria</taxon>
        <taxon>Pseudomonadati</taxon>
        <taxon>Pseudomonadota</taxon>
        <taxon>Gammaproteobacteria</taxon>
        <taxon>Chromatiales</taxon>
        <taxon>Chromatiaceae</taxon>
        <taxon>Candidatus Nitrosacidococcus</taxon>
    </lineage>
</organism>
<protein>
    <recommendedName>
        <fullName evidence="2">EF-hand domain-containing protein</fullName>
    </recommendedName>
</protein>
<feature type="chain" id="PRO_5028862904" description="EF-hand domain-containing protein" evidence="1">
    <location>
        <begin position="30"/>
        <end position="107"/>
    </location>
</feature>
<dbReference type="InterPro" id="IPR002048">
    <property type="entry name" value="EF_hand_dom"/>
</dbReference>
<evidence type="ECO:0000259" key="2">
    <source>
        <dbReference type="PROSITE" id="PS50222"/>
    </source>
</evidence>
<accession>A0A7G1Q771</accession>
<feature type="domain" description="EF-hand" evidence="2">
    <location>
        <begin position="66"/>
        <end position="101"/>
    </location>
</feature>
<evidence type="ECO:0000313" key="4">
    <source>
        <dbReference type="Proteomes" id="UP000516072"/>
    </source>
</evidence>
<proteinExistence type="predicted"/>
<dbReference type="AlphaFoldDB" id="A0A7G1Q771"/>
<dbReference type="Gene3D" id="1.10.238.10">
    <property type="entry name" value="EF-hand"/>
    <property type="match status" value="1"/>
</dbReference>
<dbReference type="PROSITE" id="PS50222">
    <property type="entry name" value="EF_HAND_2"/>
    <property type="match status" value="1"/>
</dbReference>
<sequence>MYMKNSKFISYSAILGGVFALTLTIPSSAQDQTSANATYKNAQKEVNEQFFQELDINKDSKISELEVDLAADDRFHAIDLDGDGYLSDRELYLAVLKQEEAYRVGIN</sequence>
<evidence type="ECO:0000256" key="1">
    <source>
        <dbReference type="SAM" id="SignalP"/>
    </source>
</evidence>
<dbReference type="InterPro" id="IPR011992">
    <property type="entry name" value="EF-hand-dom_pair"/>
</dbReference>
<keyword evidence="4" id="KW-1185">Reference proteome</keyword>
<dbReference type="KEGG" id="ntg:NSCAC_0039"/>
<evidence type="ECO:0000313" key="3">
    <source>
        <dbReference type="EMBL" id="CAB1274178.1"/>
    </source>
</evidence>
<name>A0A7G1Q771_9GAMM</name>
<dbReference type="GO" id="GO:0005509">
    <property type="term" value="F:calcium ion binding"/>
    <property type="evidence" value="ECO:0007669"/>
    <property type="project" value="InterPro"/>
</dbReference>
<gene>
    <name evidence="3" type="ORF">NSCAC_0039</name>
</gene>
<dbReference type="Proteomes" id="UP000516072">
    <property type="component" value="Chromosome"/>
</dbReference>
<dbReference type="EMBL" id="LR778175">
    <property type="protein sequence ID" value="CAB1274178.1"/>
    <property type="molecule type" value="Genomic_DNA"/>
</dbReference>
<dbReference type="PROSITE" id="PS00018">
    <property type="entry name" value="EF_HAND_1"/>
    <property type="match status" value="1"/>
</dbReference>
<feature type="signal peptide" evidence="1">
    <location>
        <begin position="1"/>
        <end position="29"/>
    </location>
</feature>
<dbReference type="InterPro" id="IPR018247">
    <property type="entry name" value="EF_Hand_1_Ca_BS"/>
</dbReference>
<dbReference type="SUPFAM" id="SSF47473">
    <property type="entry name" value="EF-hand"/>
    <property type="match status" value="1"/>
</dbReference>
<dbReference type="Pfam" id="PF13202">
    <property type="entry name" value="EF-hand_5"/>
    <property type="match status" value="1"/>
</dbReference>